<feature type="transmembrane region" description="Helical" evidence="6">
    <location>
        <begin position="465"/>
        <end position="484"/>
    </location>
</feature>
<dbReference type="KEGG" id="tasa:A1Q1_00692"/>
<evidence type="ECO:0000313" key="8">
    <source>
        <dbReference type="Proteomes" id="UP000002748"/>
    </source>
</evidence>
<dbReference type="Gene3D" id="1.20.1250.20">
    <property type="entry name" value="MFS general substrate transporter like domains"/>
    <property type="match status" value="1"/>
</dbReference>
<dbReference type="Proteomes" id="UP000002748">
    <property type="component" value="Unassembled WGS sequence"/>
</dbReference>
<dbReference type="GeneID" id="25984206"/>
<dbReference type="GO" id="GO:0022857">
    <property type="term" value="F:transmembrane transporter activity"/>
    <property type="evidence" value="ECO:0007669"/>
    <property type="project" value="InterPro"/>
</dbReference>
<reference evidence="7 8" key="1">
    <citation type="journal article" date="2012" name="Eukaryot. Cell">
        <title>Draft genome sequence of CBS 2479, the standard type strain of Trichosporon asahii.</title>
        <authorList>
            <person name="Yang R.Y."/>
            <person name="Li H.T."/>
            <person name="Zhu H."/>
            <person name="Zhou G.P."/>
            <person name="Wang M."/>
            <person name="Wang L."/>
        </authorList>
    </citation>
    <scope>NUCLEOTIDE SEQUENCE [LARGE SCALE GENOMIC DNA]</scope>
    <source>
        <strain evidence="8">ATCC 90039 / CBS 2479 / JCM 2466 / KCTC 7840 / NCYC 2677 / UAMH 7654</strain>
    </source>
</reference>
<feature type="compositionally biased region" description="Basic and acidic residues" evidence="5">
    <location>
        <begin position="694"/>
        <end position="708"/>
    </location>
</feature>
<proteinExistence type="predicted"/>
<feature type="transmembrane region" description="Helical" evidence="6">
    <location>
        <begin position="635"/>
        <end position="658"/>
    </location>
</feature>
<feature type="transmembrane region" description="Helical" evidence="6">
    <location>
        <begin position="278"/>
        <end position="299"/>
    </location>
</feature>
<accession>J4ULS2</accession>
<evidence type="ECO:0000256" key="5">
    <source>
        <dbReference type="SAM" id="MobiDB-lite"/>
    </source>
</evidence>
<dbReference type="GO" id="GO:0016020">
    <property type="term" value="C:membrane"/>
    <property type="evidence" value="ECO:0007669"/>
    <property type="project" value="UniProtKB-SubCell"/>
</dbReference>
<keyword evidence="3 6" id="KW-1133">Transmembrane helix</keyword>
<evidence type="ECO:0000256" key="3">
    <source>
        <dbReference type="ARBA" id="ARBA00022989"/>
    </source>
</evidence>
<protein>
    <recommendedName>
        <fullName evidence="9">DUF895 domain membrane protein</fullName>
    </recommendedName>
</protein>
<feature type="region of interest" description="Disordered" evidence="5">
    <location>
        <begin position="692"/>
        <end position="719"/>
    </location>
</feature>
<name>J4ULS2_TRIAS</name>
<dbReference type="InterPro" id="IPR051617">
    <property type="entry name" value="UNC-93-like_regulator"/>
</dbReference>
<feature type="transmembrane region" description="Helical" evidence="6">
    <location>
        <begin position="246"/>
        <end position="266"/>
    </location>
</feature>
<evidence type="ECO:0000256" key="2">
    <source>
        <dbReference type="ARBA" id="ARBA00022692"/>
    </source>
</evidence>
<evidence type="ECO:0000256" key="6">
    <source>
        <dbReference type="SAM" id="Phobius"/>
    </source>
</evidence>
<dbReference type="PANTHER" id="PTHR23294:SF17">
    <property type="entry name" value="DUF895 DOMAIN MEMBRANE PROTEIN"/>
    <property type="match status" value="1"/>
</dbReference>
<evidence type="ECO:0000256" key="1">
    <source>
        <dbReference type="ARBA" id="ARBA00004141"/>
    </source>
</evidence>
<feature type="transmembrane region" description="Helical" evidence="6">
    <location>
        <begin position="376"/>
        <end position="396"/>
    </location>
</feature>
<dbReference type="AlphaFoldDB" id="J4ULS2"/>
<feature type="transmembrane region" description="Helical" evidence="6">
    <location>
        <begin position="335"/>
        <end position="356"/>
    </location>
</feature>
<sequence length="719" mass="78546">MPGSVTYTFKAKREERVEDPRGAVLESVADRELVQSGNPPEAFLSSADRHLPVCLFPSGPAIASGLPCQAAEQPRLPAEQLEQPPGTTRDAPLQNPVESILVARVKRPAWPARHTHSKTVSANEPFFAPHSRPHPPPIGSLLARSGTGKTPKDSKGLDQRRFLSCIGPRVSSIFLSQLHFNSTPLHSLATTFEALFQRTPSFDDHPTTSGADMSRTGKLGDRLASIKAGKFRFTSRTQLTTDNSPWTQVTLTGIICFLSPGLFNALSGLGAGGTDDVITINVGNSVLYACFCLMGFLSGSINNVFGPRLTMCIGTMGYSLYVGSLWAFGIHGVHLKAFVIVASGILGCCASLLWTAQGAIMMAYPMEKDKGRSFSLFWSVFTMGGVVGSAIALGITSKQKKGASVSTAVYITFIILMIIAIFVCWLVLPPYYVVRGDGTVVKLESDVGVLHEIKAFAKQFLDWRMIMLFPMFFTSNYFYAYQGSIVSKMFTPRGRALAALLSNIGAVFGAIVVGFVLDYFPGGRRRRAIAGWCYTLFMLCLVWGAGIGFQTRFKRTDNDGKSLGWDWNDSISHGPLALLFAYYFCDSAYQGLAYYTMAGLTNDPYKLARMTAYYKGVQSAGAAISFGMDALKTPYLTEVIVSFVIMLFSMPFCLYILWGFKETNYDAEGVVHVEELDEDQVHHAAVPAGHHTHAHDVEGAHPTDEKNSAELQIENPQKF</sequence>
<keyword evidence="4 6" id="KW-0472">Membrane</keyword>
<dbReference type="PANTHER" id="PTHR23294">
    <property type="entry name" value="ET TRANSLATION PRODUCT-RELATED"/>
    <property type="match status" value="1"/>
</dbReference>
<organism evidence="7 8">
    <name type="scientific">Trichosporon asahii var. asahii (strain ATCC 90039 / CBS 2479 / JCM 2466 / KCTC 7840 / NBRC 103889/ NCYC 2677 / UAMH 7654)</name>
    <name type="common">Yeast</name>
    <dbReference type="NCBI Taxonomy" id="1186058"/>
    <lineage>
        <taxon>Eukaryota</taxon>
        <taxon>Fungi</taxon>
        <taxon>Dikarya</taxon>
        <taxon>Basidiomycota</taxon>
        <taxon>Agaricomycotina</taxon>
        <taxon>Tremellomycetes</taxon>
        <taxon>Trichosporonales</taxon>
        <taxon>Trichosporonaceae</taxon>
        <taxon>Trichosporon</taxon>
    </lineage>
</organism>
<evidence type="ECO:0008006" key="9">
    <source>
        <dbReference type="Google" id="ProtNLM"/>
    </source>
</evidence>
<feature type="transmembrane region" description="Helical" evidence="6">
    <location>
        <begin position="529"/>
        <end position="549"/>
    </location>
</feature>
<keyword evidence="2 6" id="KW-0812">Transmembrane</keyword>
<dbReference type="InterPro" id="IPR036259">
    <property type="entry name" value="MFS_trans_sf"/>
</dbReference>
<comment type="caution">
    <text evidence="7">The sequence shown here is derived from an EMBL/GenBank/DDBJ whole genome shotgun (WGS) entry which is preliminary data.</text>
</comment>
<dbReference type="SUPFAM" id="SSF103473">
    <property type="entry name" value="MFS general substrate transporter"/>
    <property type="match status" value="1"/>
</dbReference>
<feature type="transmembrane region" description="Helical" evidence="6">
    <location>
        <begin position="305"/>
        <end position="328"/>
    </location>
</feature>
<dbReference type="EMBL" id="ALBS01000012">
    <property type="protein sequence ID" value="EJT52945.1"/>
    <property type="molecule type" value="Genomic_DNA"/>
</dbReference>
<dbReference type="RefSeq" id="XP_014183906.1">
    <property type="nucleotide sequence ID" value="XM_014328431.1"/>
</dbReference>
<dbReference type="HOGENOM" id="CLU_384584_0_0_1"/>
<feature type="transmembrane region" description="Helical" evidence="6">
    <location>
        <begin position="408"/>
        <end position="428"/>
    </location>
</feature>
<feature type="transmembrane region" description="Helical" evidence="6">
    <location>
        <begin position="496"/>
        <end position="517"/>
    </location>
</feature>
<comment type="subcellular location">
    <subcellularLocation>
        <location evidence="1">Membrane</location>
        <topology evidence="1">Multi-pass membrane protein</topology>
    </subcellularLocation>
</comment>
<dbReference type="OrthoDB" id="196103at2759"/>
<dbReference type="InterPro" id="IPR011701">
    <property type="entry name" value="MFS"/>
</dbReference>
<evidence type="ECO:0000313" key="7">
    <source>
        <dbReference type="EMBL" id="EJT52945.1"/>
    </source>
</evidence>
<dbReference type="Pfam" id="PF07690">
    <property type="entry name" value="MFS_1"/>
    <property type="match status" value="1"/>
</dbReference>
<gene>
    <name evidence="7" type="ORF">A1Q1_00692</name>
</gene>
<evidence type="ECO:0000256" key="4">
    <source>
        <dbReference type="ARBA" id="ARBA00023136"/>
    </source>
</evidence>
<dbReference type="VEuPathDB" id="FungiDB:A1Q1_00692"/>